<comment type="caution">
    <text evidence="5">The sequence shown here is derived from an EMBL/GenBank/DDBJ whole genome shotgun (WGS) entry which is preliminary data.</text>
</comment>
<dbReference type="EMBL" id="NAEP01000028">
    <property type="protein sequence ID" value="PDQ35702.1"/>
    <property type="molecule type" value="Genomic_DNA"/>
</dbReference>
<evidence type="ECO:0000256" key="3">
    <source>
        <dbReference type="ARBA" id="ARBA00023163"/>
    </source>
</evidence>
<name>A0A2A6FS62_9MICO</name>
<evidence type="ECO:0000259" key="4">
    <source>
        <dbReference type="PROSITE" id="PS50932"/>
    </source>
</evidence>
<evidence type="ECO:0000256" key="1">
    <source>
        <dbReference type="ARBA" id="ARBA00023015"/>
    </source>
</evidence>
<dbReference type="GO" id="GO:0003700">
    <property type="term" value="F:DNA-binding transcription factor activity"/>
    <property type="evidence" value="ECO:0007669"/>
    <property type="project" value="TreeGrafter"/>
</dbReference>
<organism evidence="5 6">
    <name type="scientific">Candidatus Lumbricidiphila eiseniae</name>
    <dbReference type="NCBI Taxonomy" id="1969409"/>
    <lineage>
        <taxon>Bacteria</taxon>
        <taxon>Bacillati</taxon>
        <taxon>Actinomycetota</taxon>
        <taxon>Actinomycetes</taxon>
        <taxon>Micrococcales</taxon>
        <taxon>Microbacteriaceae</taxon>
        <taxon>Candidatus Lumbricidiphila</taxon>
    </lineage>
</organism>
<dbReference type="Pfam" id="PF00356">
    <property type="entry name" value="LacI"/>
    <property type="match status" value="1"/>
</dbReference>
<keyword evidence="3" id="KW-0804">Transcription</keyword>
<dbReference type="InterPro" id="IPR028082">
    <property type="entry name" value="Peripla_BP_I"/>
</dbReference>
<evidence type="ECO:0000313" key="5">
    <source>
        <dbReference type="EMBL" id="PDQ35702.1"/>
    </source>
</evidence>
<gene>
    <name evidence="5" type="ORF">B5766_04390</name>
</gene>
<dbReference type="GO" id="GO:0000976">
    <property type="term" value="F:transcription cis-regulatory region binding"/>
    <property type="evidence" value="ECO:0007669"/>
    <property type="project" value="TreeGrafter"/>
</dbReference>
<protein>
    <recommendedName>
        <fullName evidence="4">HTH lacI-type domain-containing protein</fullName>
    </recommendedName>
</protein>
<dbReference type="PROSITE" id="PS00356">
    <property type="entry name" value="HTH_LACI_1"/>
    <property type="match status" value="1"/>
</dbReference>
<dbReference type="InterPro" id="IPR001761">
    <property type="entry name" value="Peripla_BP/Lac1_sug-bd_dom"/>
</dbReference>
<dbReference type="PANTHER" id="PTHR30146:SF109">
    <property type="entry name" value="HTH-TYPE TRANSCRIPTIONAL REGULATOR GALS"/>
    <property type="match status" value="1"/>
</dbReference>
<dbReference type="SUPFAM" id="SSF47413">
    <property type="entry name" value="lambda repressor-like DNA-binding domains"/>
    <property type="match status" value="1"/>
</dbReference>
<feature type="domain" description="HTH lacI-type" evidence="4">
    <location>
        <begin position="5"/>
        <end position="59"/>
    </location>
</feature>
<evidence type="ECO:0000313" key="6">
    <source>
        <dbReference type="Proteomes" id="UP000219994"/>
    </source>
</evidence>
<dbReference type="SUPFAM" id="SSF53822">
    <property type="entry name" value="Periplasmic binding protein-like I"/>
    <property type="match status" value="1"/>
</dbReference>
<dbReference type="InterPro" id="IPR000843">
    <property type="entry name" value="HTH_LacI"/>
</dbReference>
<dbReference type="Gene3D" id="1.10.260.40">
    <property type="entry name" value="lambda repressor-like DNA-binding domains"/>
    <property type="match status" value="1"/>
</dbReference>
<dbReference type="Proteomes" id="UP000219994">
    <property type="component" value="Unassembled WGS sequence"/>
</dbReference>
<dbReference type="Pfam" id="PF00532">
    <property type="entry name" value="Peripla_BP_1"/>
    <property type="match status" value="1"/>
</dbReference>
<dbReference type="Gene3D" id="3.40.50.2300">
    <property type="match status" value="2"/>
</dbReference>
<dbReference type="CDD" id="cd06267">
    <property type="entry name" value="PBP1_LacI_sugar_binding-like"/>
    <property type="match status" value="1"/>
</dbReference>
<dbReference type="CDD" id="cd01392">
    <property type="entry name" value="HTH_LacI"/>
    <property type="match status" value="1"/>
</dbReference>
<sequence>MVGRPGIKEVAAASGVSIKTVSRVVNGESSVRPATRSRVRAAIDELGYIPNTAARSLKSGTGRVIGIVIDSLADPFFAALVSAIERRALGEGLGIVVASTGQDVDREREQLLLLLSGHRAAGVIFAPVTDSHPYLQAYRESTPIVAVDRAHPDFDSVVVDDFEATRTAIGQLVNNGHRRIAFLYREQRYGAISRRYSGYLWVLTESGILFDPELVLYDRSGGHDFTDEDYVTEINRLFSLATPPTALFAANMRAAVGIIGALHQARRAGTAMIAFGNVPLAGAFTPAISCINQDPYAIGNAAIERLLALRSTPGESREKPRELVIPTSLIRRGSGEIFGPYHSSRSGEKPTS</sequence>
<dbReference type="AlphaFoldDB" id="A0A2A6FS62"/>
<evidence type="ECO:0000256" key="2">
    <source>
        <dbReference type="ARBA" id="ARBA00023125"/>
    </source>
</evidence>
<dbReference type="PROSITE" id="PS50932">
    <property type="entry name" value="HTH_LACI_2"/>
    <property type="match status" value="1"/>
</dbReference>
<keyword evidence="1" id="KW-0805">Transcription regulation</keyword>
<keyword evidence="2" id="KW-0238">DNA-binding</keyword>
<dbReference type="SMART" id="SM00354">
    <property type="entry name" value="HTH_LACI"/>
    <property type="match status" value="1"/>
</dbReference>
<dbReference type="InterPro" id="IPR010982">
    <property type="entry name" value="Lambda_DNA-bd_dom_sf"/>
</dbReference>
<proteinExistence type="predicted"/>
<reference evidence="6" key="1">
    <citation type="submission" date="2017-03" db="EMBL/GenBank/DDBJ databases">
        <authorList>
            <person name="Lund M.B."/>
        </authorList>
    </citation>
    <scope>NUCLEOTIDE SEQUENCE [LARGE SCALE GENOMIC DNA]</scope>
</reference>
<dbReference type="PANTHER" id="PTHR30146">
    <property type="entry name" value="LACI-RELATED TRANSCRIPTIONAL REPRESSOR"/>
    <property type="match status" value="1"/>
</dbReference>
<accession>A0A2A6FS62</accession>